<dbReference type="SUPFAM" id="SSF50182">
    <property type="entry name" value="Sm-like ribonucleoproteins"/>
    <property type="match status" value="1"/>
</dbReference>
<dbReference type="GO" id="GO:0071209">
    <property type="term" value="F:U7 snRNA binding"/>
    <property type="evidence" value="ECO:0007669"/>
    <property type="project" value="InterPro"/>
</dbReference>
<feature type="region of interest" description="Disordered" evidence="1">
    <location>
        <begin position="90"/>
        <end position="115"/>
    </location>
</feature>
<dbReference type="Proteomes" id="UP000321570">
    <property type="component" value="Unassembled WGS sequence"/>
</dbReference>
<reference evidence="2 3" key="1">
    <citation type="submission" date="2019-07" db="EMBL/GenBank/DDBJ databases">
        <authorList>
            <person name="Jastrzebski P J."/>
            <person name="Paukszto L."/>
            <person name="Jastrzebski P J."/>
        </authorList>
    </citation>
    <scope>NUCLEOTIDE SEQUENCE [LARGE SCALE GENOMIC DNA]</scope>
    <source>
        <strain evidence="2 3">WMS-il1</strain>
    </source>
</reference>
<gene>
    <name evidence="2" type="ORF">WMSIL1_LOCUS12171</name>
</gene>
<feature type="compositionally biased region" description="Basic residues" evidence="1">
    <location>
        <begin position="100"/>
        <end position="112"/>
    </location>
</feature>
<dbReference type="AlphaFoldDB" id="A0A564Z4U0"/>
<sequence length="243" mass="27720">MPFLQKINYKIKAETILDFWNGLEDNLPRSEKAKGPMERLMQYMREDRDVLVVTRGMREVRAILTGKLGGFDRFWNLVLFDVNEYSPSVVPSLKSNRGPGQKRRKRQRRIRKTEKECAHDKENVGVMERTCGSAVKKAGVMESVDDKFTEEMEVSEAGEESTSSEMISNRRATQEIGLIPQPKDIFYPAMEQSSSSVKTLKEVATQSSSLMGYDLALQPKIMSYPALYIRGANVVYVSLYTRL</sequence>
<evidence type="ECO:0000256" key="1">
    <source>
        <dbReference type="SAM" id="MobiDB-lite"/>
    </source>
</evidence>
<organism evidence="2 3">
    <name type="scientific">Hymenolepis diminuta</name>
    <name type="common">Rat tapeworm</name>
    <dbReference type="NCBI Taxonomy" id="6216"/>
    <lineage>
        <taxon>Eukaryota</taxon>
        <taxon>Metazoa</taxon>
        <taxon>Spiralia</taxon>
        <taxon>Lophotrochozoa</taxon>
        <taxon>Platyhelminthes</taxon>
        <taxon>Cestoda</taxon>
        <taxon>Eucestoda</taxon>
        <taxon>Cyclophyllidea</taxon>
        <taxon>Hymenolepididae</taxon>
        <taxon>Hymenolepis</taxon>
    </lineage>
</organism>
<accession>A0A564Z4U0</accession>
<evidence type="ECO:0008006" key="4">
    <source>
        <dbReference type="Google" id="ProtNLM"/>
    </source>
</evidence>
<keyword evidence="3" id="KW-1185">Reference proteome</keyword>
<dbReference type="InterPro" id="IPR039267">
    <property type="entry name" value="Lsm11"/>
</dbReference>
<dbReference type="GO" id="GO:0005683">
    <property type="term" value="C:U7 snRNP"/>
    <property type="evidence" value="ECO:0007669"/>
    <property type="project" value="TreeGrafter"/>
</dbReference>
<name>A0A564Z4U0_HYMDI</name>
<dbReference type="EMBL" id="CABIJS010000588">
    <property type="protein sequence ID" value="VUZ54003.1"/>
    <property type="molecule type" value="Genomic_DNA"/>
</dbReference>
<dbReference type="PANTHER" id="PTHR21415:SF1">
    <property type="entry name" value="U7 SNRNA-ASSOCIATED SM-LIKE PROTEIN LSM11"/>
    <property type="match status" value="1"/>
</dbReference>
<dbReference type="InterPro" id="IPR010920">
    <property type="entry name" value="LSM_dom_sf"/>
</dbReference>
<evidence type="ECO:0000313" key="2">
    <source>
        <dbReference type="EMBL" id="VUZ54003.1"/>
    </source>
</evidence>
<dbReference type="GO" id="GO:0006398">
    <property type="term" value="P:mRNA 3'-end processing by stem-loop binding and cleavage"/>
    <property type="evidence" value="ECO:0007669"/>
    <property type="project" value="TreeGrafter"/>
</dbReference>
<protein>
    <recommendedName>
        <fullName evidence="4">LSM domain-containing protein</fullName>
    </recommendedName>
</protein>
<proteinExistence type="predicted"/>
<evidence type="ECO:0000313" key="3">
    <source>
        <dbReference type="Proteomes" id="UP000321570"/>
    </source>
</evidence>
<dbReference type="Gene3D" id="2.30.30.100">
    <property type="match status" value="1"/>
</dbReference>
<dbReference type="PANTHER" id="PTHR21415">
    <property type="entry name" value="U7 SNRNA-ASSOCIATED SM-LIKE PROTEIN LSM11"/>
    <property type="match status" value="1"/>
</dbReference>